<evidence type="ECO:0000313" key="2">
    <source>
        <dbReference type="Proteomes" id="UP000024533"/>
    </source>
</evidence>
<organism evidence="1 2">
    <name type="scientific">Trichophyton interdigitale (strain MR816)</name>
    <dbReference type="NCBI Taxonomy" id="1215338"/>
    <lineage>
        <taxon>Eukaryota</taxon>
        <taxon>Fungi</taxon>
        <taxon>Dikarya</taxon>
        <taxon>Ascomycota</taxon>
        <taxon>Pezizomycotina</taxon>
        <taxon>Eurotiomycetes</taxon>
        <taxon>Eurotiomycetidae</taxon>
        <taxon>Onygenales</taxon>
        <taxon>Arthrodermataceae</taxon>
        <taxon>Trichophyton</taxon>
    </lineage>
</organism>
<dbReference type="OMA" id="HEFISTY"/>
<sequence length="166" mass="20016">MEEVFSGIKHAFDYVFRTRAQRGLLNETDCYWAEDKTEMVEFYISSFEDTVKSEYRHRVDVLNIIEKVWQSLRDEYGGILPHEFISTYYARKRAWQPLTPREMETFERFLDKWLDDPALEKEFSFLRLDFTDSIDRLSLFITEKQVSRTAEGMKKWLLARHGTLEF</sequence>
<proteinExistence type="predicted"/>
<comment type="caution">
    <text evidence="1">The sequence shown here is derived from an EMBL/GenBank/DDBJ whole genome shotgun (WGS) entry which is preliminary data.</text>
</comment>
<gene>
    <name evidence="1" type="ORF">H109_04004</name>
</gene>
<reference evidence="1 2" key="1">
    <citation type="submission" date="2014-02" db="EMBL/GenBank/DDBJ databases">
        <title>The Genome Sequence of Trichophyton interdigitale MR816.</title>
        <authorList>
            <consortium name="The Broad Institute Genomics Platform"/>
            <person name="Cuomo C.A."/>
            <person name="White T.C."/>
            <person name="Graser Y."/>
            <person name="Martinez-Rossi N."/>
            <person name="Heitman J."/>
            <person name="Young S.K."/>
            <person name="Zeng Q."/>
            <person name="Gargeya S."/>
            <person name="Abouelleil A."/>
            <person name="Alvarado L."/>
            <person name="Chapman S.B."/>
            <person name="Gainer-Dewar J."/>
            <person name="Goldberg J."/>
            <person name="Griggs A."/>
            <person name="Gujja S."/>
            <person name="Hansen M."/>
            <person name="Howarth C."/>
            <person name="Imamovic A."/>
            <person name="Larimer J."/>
            <person name="Martinez D."/>
            <person name="Murphy C."/>
            <person name="Pearson M.D."/>
            <person name="Persinoti G."/>
            <person name="Poon T."/>
            <person name="Priest M."/>
            <person name="Roberts A.D."/>
            <person name="Saif S."/>
            <person name="Shea T.D."/>
            <person name="Sykes S.N."/>
            <person name="Wortman J."/>
            <person name="Nusbaum C."/>
            <person name="Birren B."/>
        </authorList>
    </citation>
    <scope>NUCLEOTIDE SEQUENCE [LARGE SCALE GENOMIC DNA]</scope>
    <source>
        <strain evidence="1 2">MR816</strain>
    </source>
</reference>
<dbReference type="Proteomes" id="UP000024533">
    <property type="component" value="Unassembled WGS sequence"/>
</dbReference>
<name>A0A059J8C6_TRIIM</name>
<dbReference type="EMBL" id="AOKY01000279">
    <property type="protein sequence ID" value="KDB24059.1"/>
    <property type="molecule type" value="Genomic_DNA"/>
</dbReference>
<keyword evidence="2" id="KW-1185">Reference proteome</keyword>
<dbReference type="HOGENOM" id="CLU_128288_0_0_1"/>
<evidence type="ECO:0000313" key="1">
    <source>
        <dbReference type="EMBL" id="KDB24059.1"/>
    </source>
</evidence>
<dbReference type="OrthoDB" id="10295564at2759"/>
<accession>A0A059J8C6</accession>
<dbReference type="AlphaFoldDB" id="A0A059J8C6"/>
<protein>
    <submittedName>
        <fullName evidence="1">Uncharacterized protein</fullName>
    </submittedName>
</protein>